<reference evidence="1 2" key="1">
    <citation type="submission" date="2014-02" db="EMBL/GenBank/DDBJ databases">
        <title>Single nucleus genome sequencing reveals high similarity among nuclei of an endomycorrhizal fungus.</title>
        <authorList>
            <person name="Lin K."/>
            <person name="Geurts R."/>
            <person name="Zhang Z."/>
            <person name="Limpens E."/>
            <person name="Saunders D.G."/>
            <person name="Mu D."/>
            <person name="Pang E."/>
            <person name="Cao H."/>
            <person name="Cha H."/>
            <person name="Lin T."/>
            <person name="Zhou Q."/>
            <person name="Shang Y."/>
            <person name="Li Y."/>
            <person name="Ivanov S."/>
            <person name="Sharma T."/>
            <person name="Velzen R.V."/>
            <person name="Ruijter N.D."/>
            <person name="Aanen D.K."/>
            <person name="Win J."/>
            <person name="Kamoun S."/>
            <person name="Bisseling T."/>
            <person name="Huang S."/>
        </authorList>
    </citation>
    <scope>NUCLEOTIDE SEQUENCE [LARGE SCALE GENOMIC DNA]</scope>
    <source>
        <strain evidence="2">DAOM197198w</strain>
    </source>
</reference>
<gene>
    <name evidence="1" type="ORF">RirG_000420</name>
</gene>
<dbReference type="Proteomes" id="UP000022910">
    <property type="component" value="Unassembled WGS sequence"/>
</dbReference>
<evidence type="ECO:0000313" key="1">
    <source>
        <dbReference type="EMBL" id="EXX79976.1"/>
    </source>
</evidence>
<dbReference type="OrthoDB" id="533331at2759"/>
<dbReference type="EMBL" id="JEMT01000244">
    <property type="protein sequence ID" value="EXX79976.1"/>
    <property type="molecule type" value="Genomic_DNA"/>
</dbReference>
<dbReference type="STRING" id="1432141.A0A015M4N5"/>
<comment type="caution">
    <text evidence="1">The sequence shown here is derived from an EMBL/GenBank/DDBJ whole genome shotgun (WGS) entry which is preliminary data.</text>
</comment>
<dbReference type="OMA" id="DAMHYAR"/>
<dbReference type="AlphaFoldDB" id="A0A015M4N5"/>
<protein>
    <submittedName>
        <fullName evidence="1">Uncharacterized protein</fullName>
    </submittedName>
</protein>
<dbReference type="HOGENOM" id="CLU_093193_0_0_1"/>
<keyword evidence="2" id="KW-1185">Reference proteome</keyword>
<organism evidence="1 2">
    <name type="scientific">Rhizophagus irregularis (strain DAOM 197198w)</name>
    <name type="common">Glomus intraradices</name>
    <dbReference type="NCBI Taxonomy" id="1432141"/>
    <lineage>
        <taxon>Eukaryota</taxon>
        <taxon>Fungi</taxon>
        <taxon>Fungi incertae sedis</taxon>
        <taxon>Mucoromycota</taxon>
        <taxon>Glomeromycotina</taxon>
        <taxon>Glomeromycetes</taxon>
        <taxon>Glomerales</taxon>
        <taxon>Glomeraceae</taxon>
        <taxon>Rhizophagus</taxon>
    </lineage>
</organism>
<proteinExistence type="predicted"/>
<name>A0A015M4N5_RHIIW</name>
<sequence length="293" mass="33002">MIITVKALFEFKKIFSRIIYFCSVLRMSKLKTTPPLVSLNKINTVSEVEIRLHEPLIIKPGSRKKRIGLQVLNALARLEVLLSKEEMLASSETGVQNLKQQLYNKTEIDNTIAVLEASLLQFEEDGSAKKDVQTYLTELGLALLFPKSAKRLVVPNLVPGKADALAHFHEMNVLNQLVSISLQLQQDIKLTNHKYMAHQLALLYQCLNQAGGHFIKYKSRVELHFDAIKEMTNSSEEPKLSSEQEQWLSQLTADVVTEALFSGRPVTAMSQPLAAYLNNVSEALPKDEKRAIF</sequence>
<evidence type="ECO:0000313" key="2">
    <source>
        <dbReference type="Proteomes" id="UP000022910"/>
    </source>
</evidence>
<accession>A0A015M4N5</accession>